<dbReference type="EMBL" id="LCKX01000011">
    <property type="protein sequence ID" value="KKU07427.1"/>
    <property type="molecule type" value="Genomic_DNA"/>
</dbReference>
<feature type="binding site" evidence="2">
    <location>
        <position position="84"/>
    </location>
    <ligand>
        <name>Fe cation</name>
        <dbReference type="ChEBI" id="CHEBI:24875"/>
        <label>2</label>
    </ligand>
</feature>
<accession>A0A0G1MH83</accession>
<reference evidence="3 4" key="1">
    <citation type="journal article" date="2015" name="Nature">
        <title>rRNA introns, odd ribosomes, and small enigmatic genomes across a large radiation of phyla.</title>
        <authorList>
            <person name="Brown C.T."/>
            <person name="Hug L.A."/>
            <person name="Thomas B.C."/>
            <person name="Sharon I."/>
            <person name="Castelle C.J."/>
            <person name="Singh A."/>
            <person name="Wilkins M.J."/>
            <person name="Williams K.H."/>
            <person name="Banfield J.F."/>
        </authorList>
    </citation>
    <scope>NUCLEOTIDE SEQUENCE [LARGE SCALE GENOMIC DNA]</scope>
</reference>
<feature type="binding site" evidence="2">
    <location>
        <position position="56"/>
    </location>
    <ligand>
        <name>Fe cation</name>
        <dbReference type="ChEBI" id="CHEBI:24875"/>
        <label>2</label>
    </ligand>
</feature>
<proteinExistence type="predicted"/>
<protein>
    <submittedName>
        <fullName evidence="3">Phosphoesterase</fullName>
    </submittedName>
</protein>
<dbReference type="AlphaFoldDB" id="A0A0G1MH83"/>
<dbReference type="Pfam" id="PF13277">
    <property type="entry name" value="YmdB"/>
    <property type="match status" value="1"/>
</dbReference>
<dbReference type="PIRSF" id="PIRSF004789">
    <property type="entry name" value="DR1281"/>
    <property type="match status" value="1"/>
</dbReference>
<comment type="caution">
    <text evidence="3">The sequence shown here is derived from an EMBL/GenBank/DDBJ whole genome shotgun (WGS) entry which is preliminary data.</text>
</comment>
<name>A0A0G1MH83_9BACT</name>
<evidence type="ECO:0000313" key="4">
    <source>
        <dbReference type="Proteomes" id="UP000033999"/>
    </source>
</evidence>
<gene>
    <name evidence="3" type="ORF">UX10_C0011G0005</name>
</gene>
<feature type="binding site" evidence="2">
    <location>
        <position position="196"/>
    </location>
    <ligand>
        <name>Fe cation</name>
        <dbReference type="ChEBI" id="CHEBI:24875"/>
        <label>2</label>
    </ligand>
</feature>
<organism evidence="3 4">
    <name type="scientific">Candidatus Magasanikbacteria bacterium GW2011_GWA2_45_39</name>
    <dbReference type="NCBI Taxonomy" id="1619041"/>
    <lineage>
        <taxon>Bacteria</taxon>
        <taxon>Candidatus Magasanikiibacteriota</taxon>
    </lineage>
</organism>
<dbReference type="GO" id="GO:0004113">
    <property type="term" value="F:2',3'-cyclic-nucleotide 3'-phosphodiesterase activity"/>
    <property type="evidence" value="ECO:0007669"/>
    <property type="project" value="TreeGrafter"/>
</dbReference>
<sequence>MWSTRDNFSSPYQNACMIKVLMFGDVVARLGREAVKDVLPELKKQYEPHFVIINAENIAHGTGSTPKTLAEMEMAGVQCFTSGDHWFDKPTVAEYLAQPDNLLVRPANLADEHAPGVGAKVFSVGTKKILVVNLLGQVFIEKPTTSPFKAVDEILARYKGSKLDATIVDFHTEATSEQYAMGWHLDGRASLLVGTHTHVPTADARILPKGLGYITDIGMTGAHDEVIGVKKEAALARFLNPNPDPEKRPRFEWPEEGNSQVNAVYAELDEKTHTCKKIQLIQKFIKHF</sequence>
<feature type="active site" description="Proton donor" evidence="1">
    <location>
        <position position="85"/>
    </location>
</feature>
<dbReference type="SUPFAM" id="SSF56300">
    <property type="entry name" value="Metallo-dependent phosphatases"/>
    <property type="match status" value="1"/>
</dbReference>
<feature type="binding site" evidence="2">
    <location>
        <position position="198"/>
    </location>
    <ligand>
        <name>Fe cation</name>
        <dbReference type="ChEBI" id="CHEBI:24875"/>
        <label>1</label>
    </ligand>
</feature>
<feature type="binding site" evidence="2">
    <location>
        <position position="57"/>
    </location>
    <ligand>
        <name>Fe cation</name>
        <dbReference type="ChEBI" id="CHEBI:24875"/>
        <label>1</label>
    </ligand>
</feature>
<evidence type="ECO:0000256" key="1">
    <source>
        <dbReference type="PIRSR" id="PIRSR004789-50"/>
    </source>
</evidence>
<evidence type="ECO:0000313" key="3">
    <source>
        <dbReference type="EMBL" id="KKU07427.1"/>
    </source>
</evidence>
<dbReference type="InterPro" id="IPR005235">
    <property type="entry name" value="YmdB-like"/>
</dbReference>
<dbReference type="GO" id="GO:0046872">
    <property type="term" value="F:metal ion binding"/>
    <property type="evidence" value="ECO:0007669"/>
    <property type="project" value="UniProtKB-KW"/>
</dbReference>
<keyword evidence="2" id="KW-0479">Metal-binding</keyword>
<evidence type="ECO:0000256" key="2">
    <source>
        <dbReference type="PIRSR" id="PIRSR004789-51"/>
    </source>
</evidence>
<feature type="binding site" evidence="2">
    <location>
        <position position="171"/>
    </location>
    <ligand>
        <name>Fe cation</name>
        <dbReference type="ChEBI" id="CHEBI:24875"/>
        <label>2</label>
    </ligand>
</feature>
<dbReference type="Gene3D" id="3.60.21.10">
    <property type="match status" value="1"/>
</dbReference>
<dbReference type="PANTHER" id="PTHR36303">
    <property type="entry name" value="2',3'-CYCLIC-NUCLEOTIDE 2'-PHOSPHODIESTERASE"/>
    <property type="match status" value="1"/>
</dbReference>
<dbReference type="InterPro" id="IPR029052">
    <property type="entry name" value="Metallo-depent_PP-like"/>
</dbReference>
<dbReference type="PANTHER" id="PTHR36303:SF1">
    <property type="entry name" value="2',3'-CYCLIC-NUCLEOTIDE 2'-PHOSPHODIESTERASE"/>
    <property type="match status" value="1"/>
</dbReference>
<feature type="binding site" evidence="2">
    <location>
        <position position="25"/>
    </location>
    <ligand>
        <name>Fe cation</name>
        <dbReference type="ChEBI" id="CHEBI:24875"/>
        <label>1</label>
    </ligand>
</feature>
<feature type="binding site" evidence="2">
    <location>
        <position position="56"/>
    </location>
    <ligand>
        <name>Fe cation</name>
        <dbReference type="ChEBI" id="CHEBI:24875"/>
        <label>1</label>
    </ligand>
</feature>
<dbReference type="Proteomes" id="UP000033999">
    <property type="component" value="Unassembled WGS sequence"/>
</dbReference>
<dbReference type="PATRIC" id="fig|1619041.3.peg.374"/>